<dbReference type="CDD" id="cd11614">
    <property type="entry name" value="SAF_CpaB_FlgA_like"/>
    <property type="match status" value="1"/>
</dbReference>
<evidence type="ECO:0000256" key="7">
    <source>
        <dbReference type="RuleBase" id="RU362063"/>
    </source>
</evidence>
<dbReference type="Pfam" id="PF13144">
    <property type="entry name" value="ChapFlgA"/>
    <property type="match status" value="1"/>
</dbReference>
<keyword evidence="10" id="KW-1185">Reference proteome</keyword>
<evidence type="ECO:0000256" key="1">
    <source>
        <dbReference type="ARBA" id="ARBA00004418"/>
    </source>
</evidence>
<dbReference type="Pfam" id="PF17656">
    <property type="entry name" value="ChapFlgA_N"/>
    <property type="match status" value="1"/>
</dbReference>
<dbReference type="SMART" id="SM00858">
    <property type="entry name" value="SAF"/>
    <property type="match status" value="1"/>
</dbReference>
<dbReference type="Gene3D" id="3.90.1210.10">
    <property type="entry name" value="Antifreeze-like/N-acetylneuraminic acid synthase C-terminal domain"/>
    <property type="match status" value="1"/>
</dbReference>
<sequence>MKVNLLWLLITCFMPLAALAADEPVTPTISAIMAQTKAVVAKKITAPDNARVEITPLNLDSRLAPPRCSTAVTVELASDREISRNNTVKIGCNSPDLDYPWQVYVSVRVDILFPVVVATNILSAGDLITANELEIRYIDQTSLRGQQFAQPSEIVGTRVKHRVAMEAPILANNLCFVCKGDAISIFARSDAFEIKTLGEALRDGNLGDTIRVKNSHSGRELDARVSGIGEVEVRM</sequence>
<feature type="chain" id="PRO_5038173509" description="Flagella basal body P-ring formation protein FlgA" evidence="7">
    <location>
        <begin position="21"/>
        <end position="235"/>
    </location>
</feature>
<evidence type="ECO:0000256" key="3">
    <source>
        <dbReference type="ARBA" id="ARBA00014754"/>
    </source>
</evidence>
<dbReference type="Proteomes" id="UP000737113">
    <property type="component" value="Unassembled WGS sequence"/>
</dbReference>
<comment type="function">
    <text evidence="6 7">Involved in the assembly process of the P-ring formation. It may associate with FlgF on the rod constituting a structure essential for the P-ring assembly or may act as a modulator protein for the P-ring assembly.</text>
</comment>
<comment type="similarity">
    <text evidence="2 7">Belongs to the FlgA family.</text>
</comment>
<dbReference type="Gene3D" id="2.30.30.760">
    <property type="match status" value="1"/>
</dbReference>
<dbReference type="InterPro" id="IPR013974">
    <property type="entry name" value="SAF"/>
</dbReference>
<dbReference type="EMBL" id="JAAXYH010000006">
    <property type="protein sequence ID" value="NMH65532.1"/>
    <property type="molecule type" value="Genomic_DNA"/>
</dbReference>
<gene>
    <name evidence="9" type="primary">flgA</name>
    <name evidence="9" type="ORF">HC757_10150</name>
</gene>
<evidence type="ECO:0000256" key="4">
    <source>
        <dbReference type="ARBA" id="ARBA00022729"/>
    </source>
</evidence>
<organism evidence="9 10">
    <name type="scientific">Shewanella salipaludis</name>
    <dbReference type="NCBI Taxonomy" id="2723052"/>
    <lineage>
        <taxon>Bacteria</taxon>
        <taxon>Pseudomonadati</taxon>
        <taxon>Pseudomonadota</taxon>
        <taxon>Gammaproteobacteria</taxon>
        <taxon>Alteromonadales</taxon>
        <taxon>Shewanellaceae</taxon>
        <taxon>Shewanella</taxon>
    </lineage>
</organism>
<keyword evidence="9" id="KW-0966">Cell projection</keyword>
<dbReference type="NCBIfam" id="TIGR03170">
    <property type="entry name" value="flgA_cterm"/>
    <property type="match status" value="1"/>
</dbReference>
<evidence type="ECO:0000259" key="8">
    <source>
        <dbReference type="SMART" id="SM00858"/>
    </source>
</evidence>
<evidence type="ECO:0000313" key="9">
    <source>
        <dbReference type="EMBL" id="NMH65532.1"/>
    </source>
</evidence>
<accession>A0A972FTS9</accession>
<dbReference type="RefSeq" id="WP_169564230.1">
    <property type="nucleotide sequence ID" value="NZ_JAAXYH010000006.1"/>
</dbReference>
<dbReference type="InterPro" id="IPR017585">
    <property type="entry name" value="SAF_FlgA"/>
</dbReference>
<proteinExistence type="inferred from homology"/>
<dbReference type="PANTHER" id="PTHR36307:SF1">
    <property type="entry name" value="FLAGELLA BASAL BODY P-RING FORMATION PROTEIN FLGA"/>
    <property type="match status" value="1"/>
</dbReference>
<comment type="subcellular location">
    <subcellularLocation>
        <location evidence="1 7">Periplasm</location>
    </subcellularLocation>
</comment>
<comment type="caution">
    <text evidence="9">The sequence shown here is derived from an EMBL/GenBank/DDBJ whole genome shotgun (WGS) entry which is preliminary data.</text>
</comment>
<keyword evidence="9" id="KW-0969">Cilium</keyword>
<evidence type="ECO:0000256" key="2">
    <source>
        <dbReference type="ARBA" id="ARBA00010474"/>
    </source>
</evidence>
<evidence type="ECO:0000256" key="6">
    <source>
        <dbReference type="ARBA" id="ARBA00025643"/>
    </source>
</evidence>
<name>A0A972FTS9_9GAMM</name>
<evidence type="ECO:0000313" key="10">
    <source>
        <dbReference type="Proteomes" id="UP000737113"/>
    </source>
</evidence>
<keyword evidence="7" id="KW-1005">Bacterial flagellum biogenesis</keyword>
<reference evidence="9" key="1">
    <citation type="submission" date="2020-04" db="EMBL/GenBank/DDBJ databases">
        <title>Description of Shewanella salipaludis sp. nov., isolated from a salt marsh.</title>
        <authorList>
            <person name="Park S."/>
            <person name="Yoon J.-H."/>
        </authorList>
    </citation>
    <scope>NUCLEOTIDE SEQUENCE</scope>
    <source>
        <strain evidence="9">SHSM-M6</strain>
    </source>
</reference>
<dbReference type="GO" id="GO:0044780">
    <property type="term" value="P:bacterial-type flagellum assembly"/>
    <property type="evidence" value="ECO:0007669"/>
    <property type="project" value="InterPro"/>
</dbReference>
<dbReference type="PANTHER" id="PTHR36307">
    <property type="entry name" value="FLAGELLA BASAL BODY P-RING FORMATION PROTEIN FLGA"/>
    <property type="match status" value="1"/>
</dbReference>
<feature type="signal peptide" evidence="7">
    <location>
        <begin position="1"/>
        <end position="20"/>
    </location>
</feature>
<keyword evidence="4 7" id="KW-0732">Signal</keyword>
<dbReference type="AlphaFoldDB" id="A0A972FTS9"/>
<feature type="domain" description="SAF" evidence="8">
    <location>
        <begin position="113"/>
        <end position="175"/>
    </location>
</feature>
<protein>
    <recommendedName>
        <fullName evidence="3 7">Flagella basal body P-ring formation protein FlgA</fullName>
    </recommendedName>
</protein>
<dbReference type="InterPro" id="IPR041231">
    <property type="entry name" value="FlgA_N"/>
</dbReference>
<dbReference type="GO" id="GO:0042597">
    <property type="term" value="C:periplasmic space"/>
    <property type="evidence" value="ECO:0007669"/>
    <property type="project" value="UniProtKB-SubCell"/>
</dbReference>
<dbReference type="InterPro" id="IPR039246">
    <property type="entry name" value="Flagellar_FlgA"/>
</dbReference>
<keyword evidence="5 7" id="KW-0574">Periplasm</keyword>
<evidence type="ECO:0000256" key="5">
    <source>
        <dbReference type="ARBA" id="ARBA00022764"/>
    </source>
</evidence>
<keyword evidence="9" id="KW-0282">Flagellum</keyword>